<evidence type="ECO:0000256" key="6">
    <source>
        <dbReference type="ARBA" id="ARBA00022777"/>
    </source>
</evidence>
<comment type="caution">
    <text evidence="11">The sequence shown here is derived from an EMBL/GenBank/DDBJ whole genome shotgun (WGS) entry which is preliminary data.</text>
</comment>
<dbReference type="Gene3D" id="1.20.5.1930">
    <property type="match status" value="1"/>
</dbReference>
<keyword evidence="6 11" id="KW-0418">Kinase</keyword>
<evidence type="ECO:0000256" key="3">
    <source>
        <dbReference type="ARBA" id="ARBA00022553"/>
    </source>
</evidence>
<feature type="transmembrane region" description="Helical" evidence="9">
    <location>
        <begin position="118"/>
        <end position="138"/>
    </location>
</feature>
<dbReference type="PANTHER" id="PTHR24421">
    <property type="entry name" value="NITRATE/NITRITE SENSOR PROTEIN NARX-RELATED"/>
    <property type="match status" value="1"/>
</dbReference>
<name>A0ABV6PBM5_9MICC</name>
<keyword evidence="9" id="KW-0472">Membrane</keyword>
<dbReference type="RefSeq" id="WP_377459731.1">
    <property type="nucleotide sequence ID" value="NZ_JBHLUB010000030.1"/>
</dbReference>
<dbReference type="InterPro" id="IPR050482">
    <property type="entry name" value="Sensor_HK_TwoCompSys"/>
</dbReference>
<keyword evidence="4" id="KW-0808">Transferase</keyword>
<feature type="transmembrane region" description="Helical" evidence="9">
    <location>
        <begin position="162"/>
        <end position="183"/>
    </location>
</feature>
<proteinExistence type="predicted"/>
<dbReference type="SUPFAM" id="SSF55874">
    <property type="entry name" value="ATPase domain of HSP90 chaperone/DNA topoisomerase II/histidine kinase"/>
    <property type="match status" value="1"/>
</dbReference>
<dbReference type="SMART" id="SM00387">
    <property type="entry name" value="HATPase_c"/>
    <property type="match status" value="1"/>
</dbReference>
<keyword evidence="9" id="KW-0812">Transmembrane</keyword>
<keyword evidence="5" id="KW-0547">Nucleotide-binding</keyword>
<evidence type="ECO:0000256" key="2">
    <source>
        <dbReference type="ARBA" id="ARBA00012438"/>
    </source>
</evidence>
<comment type="catalytic activity">
    <reaction evidence="1">
        <text>ATP + protein L-histidine = ADP + protein N-phospho-L-histidine.</text>
        <dbReference type="EC" id="2.7.13.3"/>
    </reaction>
</comment>
<evidence type="ECO:0000313" key="11">
    <source>
        <dbReference type="EMBL" id="MFC0582519.1"/>
    </source>
</evidence>
<reference evidence="11 12" key="1">
    <citation type="submission" date="2024-09" db="EMBL/GenBank/DDBJ databases">
        <authorList>
            <person name="Sun Q."/>
            <person name="Mori K."/>
        </authorList>
    </citation>
    <scope>NUCLEOTIDE SEQUENCE [LARGE SCALE GENOMIC DNA]</scope>
    <source>
        <strain evidence="11 12">NCAIM B.02604</strain>
    </source>
</reference>
<evidence type="ECO:0000256" key="1">
    <source>
        <dbReference type="ARBA" id="ARBA00000085"/>
    </source>
</evidence>
<feature type="transmembrane region" description="Helical" evidence="9">
    <location>
        <begin position="29"/>
        <end position="50"/>
    </location>
</feature>
<dbReference type="CDD" id="cd16917">
    <property type="entry name" value="HATPase_UhpB-NarQ-NarX-like"/>
    <property type="match status" value="1"/>
</dbReference>
<dbReference type="EMBL" id="JBHLUB010000030">
    <property type="protein sequence ID" value="MFC0582519.1"/>
    <property type="molecule type" value="Genomic_DNA"/>
</dbReference>
<protein>
    <recommendedName>
        <fullName evidence="2">histidine kinase</fullName>
        <ecNumber evidence="2">2.7.13.3</ecNumber>
    </recommendedName>
</protein>
<keyword evidence="9" id="KW-1133">Transmembrane helix</keyword>
<keyword evidence="8" id="KW-0902">Two-component regulatory system</keyword>
<evidence type="ECO:0000259" key="10">
    <source>
        <dbReference type="SMART" id="SM00387"/>
    </source>
</evidence>
<evidence type="ECO:0000256" key="4">
    <source>
        <dbReference type="ARBA" id="ARBA00022679"/>
    </source>
</evidence>
<evidence type="ECO:0000256" key="5">
    <source>
        <dbReference type="ARBA" id="ARBA00022741"/>
    </source>
</evidence>
<dbReference type="InterPro" id="IPR036890">
    <property type="entry name" value="HATPase_C_sf"/>
</dbReference>
<gene>
    <name evidence="11" type="ORF">ACFFFR_09030</name>
</gene>
<sequence length="449" mass="48659">MTENPKAVGSVLEYPAPGQIRAWMRAHPIGTSMLVVGAFLFLHLPGVVIAGLMPIESTWVVIVGVLFQSVLIWFRNYKPWLMYVLAVISESIVVLLVNGASGGMSMFFLSYTLGRRYGIWRSVLFIVPGTLLVMTYYLTLSPAELVEVFAEDGPPPDTTSEVGLMFGFYAGILISILVSLLIAGVGDNIRRSRAWEDNVRRWAIETRQLAQAQERNEIAREMHDVVAHSLSVMISLADGAKSAIDRNPDQAKEVLGHASAAGRSALADMRRMIGILRAADTTEFAPQPSEAGLPQLLENFQQAGLPVRFSSEGDPLPESKTRQLTVYRIIQESLTNALRYAHNATEVHVRLLHEPEKITITVTDNGTSSTDVKSVGAGQGLAGIKERAALYGGVATAGPRRSATGQGLAGIKERAALYGGVATAGPRRSATGHRIGWHVHVELPSQEES</sequence>
<keyword evidence="12" id="KW-1185">Reference proteome</keyword>
<dbReference type="EC" id="2.7.13.3" evidence="2"/>
<evidence type="ECO:0000256" key="8">
    <source>
        <dbReference type="ARBA" id="ARBA00023012"/>
    </source>
</evidence>
<organism evidence="11 12">
    <name type="scientific">Micrococcoides hystricis</name>
    <dbReference type="NCBI Taxonomy" id="1572761"/>
    <lineage>
        <taxon>Bacteria</taxon>
        <taxon>Bacillati</taxon>
        <taxon>Actinomycetota</taxon>
        <taxon>Actinomycetes</taxon>
        <taxon>Micrococcales</taxon>
        <taxon>Micrococcaceae</taxon>
        <taxon>Micrococcoides</taxon>
    </lineage>
</organism>
<evidence type="ECO:0000313" key="12">
    <source>
        <dbReference type="Proteomes" id="UP001589862"/>
    </source>
</evidence>
<dbReference type="InterPro" id="IPR003594">
    <property type="entry name" value="HATPase_dom"/>
</dbReference>
<evidence type="ECO:0000256" key="7">
    <source>
        <dbReference type="ARBA" id="ARBA00022840"/>
    </source>
</evidence>
<dbReference type="Pfam" id="PF07730">
    <property type="entry name" value="HisKA_3"/>
    <property type="match status" value="1"/>
</dbReference>
<feature type="transmembrane region" description="Helical" evidence="9">
    <location>
        <begin position="57"/>
        <end position="74"/>
    </location>
</feature>
<accession>A0ABV6PBM5</accession>
<keyword evidence="3" id="KW-0597">Phosphoprotein</keyword>
<keyword evidence="7" id="KW-0067">ATP-binding</keyword>
<dbReference type="Gene3D" id="3.30.565.10">
    <property type="entry name" value="Histidine kinase-like ATPase, C-terminal domain"/>
    <property type="match status" value="1"/>
</dbReference>
<dbReference type="InterPro" id="IPR011712">
    <property type="entry name" value="Sig_transdc_His_kin_sub3_dim/P"/>
</dbReference>
<dbReference type="GO" id="GO:0016301">
    <property type="term" value="F:kinase activity"/>
    <property type="evidence" value="ECO:0007669"/>
    <property type="project" value="UniProtKB-KW"/>
</dbReference>
<feature type="domain" description="Histidine kinase/HSP90-like ATPase" evidence="10">
    <location>
        <begin position="321"/>
        <end position="447"/>
    </location>
</feature>
<evidence type="ECO:0000256" key="9">
    <source>
        <dbReference type="SAM" id="Phobius"/>
    </source>
</evidence>
<dbReference type="Pfam" id="PF02518">
    <property type="entry name" value="HATPase_c"/>
    <property type="match status" value="1"/>
</dbReference>
<dbReference type="PANTHER" id="PTHR24421:SF10">
    <property type="entry name" value="NITRATE_NITRITE SENSOR PROTEIN NARQ"/>
    <property type="match status" value="1"/>
</dbReference>
<dbReference type="Proteomes" id="UP001589862">
    <property type="component" value="Unassembled WGS sequence"/>
</dbReference>